<dbReference type="EMBL" id="JACOOT010000012">
    <property type="protein sequence ID" value="MBC5650584.1"/>
    <property type="molecule type" value="Genomic_DNA"/>
</dbReference>
<feature type="transmembrane region" description="Helical" evidence="1">
    <location>
        <begin position="190"/>
        <end position="208"/>
    </location>
</feature>
<keyword evidence="1" id="KW-1133">Transmembrane helix</keyword>
<proteinExistence type="predicted"/>
<protein>
    <submittedName>
        <fullName evidence="3">Phosphatase PAP2 family protein</fullName>
    </submittedName>
</protein>
<organism evidence="3 4">
    <name type="scientific">Blautia segnis</name>
    <dbReference type="NCBI Taxonomy" id="2763030"/>
    <lineage>
        <taxon>Bacteria</taxon>
        <taxon>Bacillati</taxon>
        <taxon>Bacillota</taxon>
        <taxon>Clostridia</taxon>
        <taxon>Lachnospirales</taxon>
        <taxon>Lachnospiraceae</taxon>
        <taxon>Blautia</taxon>
    </lineage>
</organism>
<keyword evidence="1" id="KW-0812">Transmembrane</keyword>
<accession>A0A8I0DNJ3</accession>
<evidence type="ECO:0000256" key="1">
    <source>
        <dbReference type="SAM" id="Phobius"/>
    </source>
</evidence>
<sequence>MKTKKKDVLNRFLPLWAIPPLVTILAVNCLIYWGSSALTASRYHYDFTMAFDRAVPLLPGFVWVYILAFPFWAAGYMLAARRGKDMFYRFVATDLTIHLICFLIFILVPTTNIRPEIAGDTISQKVLLLVYALDGGSAPSNLFPSIHCYVSWMCWKGVAGSSAIPKWYQKFSMVFAVLVIISTQVLKQHYIVDAVLALVLVEFFWRFYQKGQRHNWVVKIFDRKKE</sequence>
<reference evidence="3 4" key="1">
    <citation type="submission" date="2020-08" db="EMBL/GenBank/DDBJ databases">
        <title>Genome public.</title>
        <authorList>
            <person name="Liu C."/>
            <person name="Sun Q."/>
        </authorList>
    </citation>
    <scope>NUCLEOTIDE SEQUENCE [LARGE SCALE GENOMIC DNA]</scope>
    <source>
        <strain evidence="3 4">BX17</strain>
    </source>
</reference>
<dbReference type="InterPro" id="IPR036938">
    <property type="entry name" value="PAP2/HPO_sf"/>
</dbReference>
<dbReference type="InterPro" id="IPR026841">
    <property type="entry name" value="Aur1/Ipt1"/>
</dbReference>
<evidence type="ECO:0000259" key="2">
    <source>
        <dbReference type="Pfam" id="PF14378"/>
    </source>
</evidence>
<dbReference type="SUPFAM" id="SSF48317">
    <property type="entry name" value="Acid phosphatase/Vanadium-dependent haloperoxidase"/>
    <property type="match status" value="1"/>
</dbReference>
<dbReference type="Proteomes" id="UP000652847">
    <property type="component" value="Unassembled WGS sequence"/>
</dbReference>
<dbReference type="AlphaFoldDB" id="A0A8I0DNJ3"/>
<feature type="transmembrane region" description="Helical" evidence="1">
    <location>
        <begin position="54"/>
        <end position="74"/>
    </location>
</feature>
<evidence type="ECO:0000313" key="4">
    <source>
        <dbReference type="Proteomes" id="UP000652847"/>
    </source>
</evidence>
<keyword evidence="4" id="KW-1185">Reference proteome</keyword>
<evidence type="ECO:0000313" key="3">
    <source>
        <dbReference type="EMBL" id="MBC5650584.1"/>
    </source>
</evidence>
<dbReference type="GO" id="GO:0016020">
    <property type="term" value="C:membrane"/>
    <property type="evidence" value="ECO:0007669"/>
    <property type="project" value="UniProtKB-SubCell"/>
</dbReference>
<comment type="caution">
    <text evidence="3">The sequence shown here is derived from an EMBL/GenBank/DDBJ whole genome shotgun (WGS) entry which is preliminary data.</text>
</comment>
<feature type="transmembrane region" description="Helical" evidence="1">
    <location>
        <begin position="12"/>
        <end position="34"/>
    </location>
</feature>
<keyword evidence="1" id="KW-0472">Membrane</keyword>
<feature type="domain" description="Inositolphosphotransferase Aur1/Ipt1" evidence="2">
    <location>
        <begin position="62"/>
        <end position="201"/>
    </location>
</feature>
<feature type="transmembrane region" description="Helical" evidence="1">
    <location>
        <begin position="86"/>
        <end position="108"/>
    </location>
</feature>
<dbReference type="RefSeq" id="WP_186901067.1">
    <property type="nucleotide sequence ID" value="NZ_JACOOT010000012.1"/>
</dbReference>
<name>A0A8I0DNJ3_9FIRM</name>
<dbReference type="Pfam" id="PF14378">
    <property type="entry name" value="PAP2_3"/>
    <property type="match status" value="1"/>
</dbReference>
<gene>
    <name evidence="3" type="ORF">H8S54_05530</name>
</gene>